<evidence type="ECO:0000313" key="3">
    <source>
        <dbReference type="EMBL" id="CAF9935185.1"/>
    </source>
</evidence>
<keyword evidence="1" id="KW-0175">Coiled coil</keyword>
<sequence length="314" mass="35013">MPIRPAPYSDSRDRDRDSSHGLYKDTQYPSSPTSQDKLQSYRAQPIQDHLYNSSQRPPGTSSDATTHTAPTNMNLAPAPDPLTKAFNEAINEAIKPYHDRIEELRNELEDTTLQIQQLEDERADMHAWIDKRGLRADVPPRIASAMNSDPSAASTLNYHIDRKMTVINGDLHRLQDSLTAHLPTSTFATTLLTLLPSIENLASLPGGASLAFELVIKLGGNLNSHGGDDGWNNDADIQSRASFYSRLDDCMVDVIRQRLSQAGGEDPPWVVARDVKRLEKTGSFLRSKIGLQSYFPRSLDVMRYEAKRGDSQQL</sequence>
<dbReference type="AlphaFoldDB" id="A0A8H3IVC7"/>
<feature type="compositionally biased region" description="Basic and acidic residues" evidence="2">
    <location>
        <begin position="10"/>
        <end position="23"/>
    </location>
</feature>
<evidence type="ECO:0000256" key="1">
    <source>
        <dbReference type="SAM" id="Coils"/>
    </source>
</evidence>
<proteinExistence type="predicted"/>
<evidence type="ECO:0000313" key="4">
    <source>
        <dbReference type="Proteomes" id="UP000664521"/>
    </source>
</evidence>
<protein>
    <submittedName>
        <fullName evidence="3">Uncharacterized protein</fullName>
    </submittedName>
</protein>
<name>A0A8H3IVC7_9LECA</name>
<dbReference type="OrthoDB" id="5296889at2759"/>
<keyword evidence="4" id="KW-1185">Reference proteome</keyword>
<feature type="coiled-coil region" evidence="1">
    <location>
        <begin position="87"/>
        <end position="121"/>
    </location>
</feature>
<comment type="caution">
    <text evidence="3">The sequence shown here is derived from an EMBL/GenBank/DDBJ whole genome shotgun (WGS) entry which is preliminary data.</text>
</comment>
<gene>
    <name evidence="3" type="ORF">HETSPECPRED_009692</name>
</gene>
<dbReference type="EMBL" id="CAJPDS010000080">
    <property type="protein sequence ID" value="CAF9935185.1"/>
    <property type="molecule type" value="Genomic_DNA"/>
</dbReference>
<feature type="compositionally biased region" description="Polar residues" evidence="2">
    <location>
        <begin position="50"/>
        <end position="74"/>
    </location>
</feature>
<feature type="compositionally biased region" description="Polar residues" evidence="2">
    <location>
        <begin position="27"/>
        <end position="42"/>
    </location>
</feature>
<evidence type="ECO:0000256" key="2">
    <source>
        <dbReference type="SAM" id="MobiDB-lite"/>
    </source>
</evidence>
<reference evidence="3" key="1">
    <citation type="submission" date="2021-03" db="EMBL/GenBank/DDBJ databases">
        <authorList>
            <person name="Tagirdzhanova G."/>
        </authorList>
    </citation>
    <scope>NUCLEOTIDE SEQUENCE</scope>
</reference>
<feature type="region of interest" description="Disordered" evidence="2">
    <location>
        <begin position="1"/>
        <end position="80"/>
    </location>
</feature>
<accession>A0A8H3IVC7</accession>
<dbReference type="Proteomes" id="UP000664521">
    <property type="component" value="Unassembled WGS sequence"/>
</dbReference>
<organism evidence="3 4">
    <name type="scientific">Heterodermia speciosa</name>
    <dbReference type="NCBI Taxonomy" id="116794"/>
    <lineage>
        <taxon>Eukaryota</taxon>
        <taxon>Fungi</taxon>
        <taxon>Dikarya</taxon>
        <taxon>Ascomycota</taxon>
        <taxon>Pezizomycotina</taxon>
        <taxon>Lecanoromycetes</taxon>
        <taxon>OSLEUM clade</taxon>
        <taxon>Lecanoromycetidae</taxon>
        <taxon>Caliciales</taxon>
        <taxon>Physciaceae</taxon>
        <taxon>Heterodermia</taxon>
    </lineage>
</organism>